<evidence type="ECO:0000256" key="5">
    <source>
        <dbReference type="ARBA" id="ARBA00023136"/>
    </source>
</evidence>
<protein>
    <submittedName>
        <fullName evidence="7">Threonine/homoserine/homoserine lactone efflux protein</fullName>
    </submittedName>
</protein>
<keyword evidence="2" id="KW-1003">Cell membrane</keyword>
<dbReference type="GO" id="GO:0033228">
    <property type="term" value="P:cysteine export across plasma membrane"/>
    <property type="evidence" value="ECO:0007669"/>
    <property type="project" value="TreeGrafter"/>
</dbReference>
<evidence type="ECO:0000313" key="8">
    <source>
        <dbReference type="Proteomes" id="UP000199391"/>
    </source>
</evidence>
<evidence type="ECO:0000256" key="4">
    <source>
        <dbReference type="ARBA" id="ARBA00022989"/>
    </source>
</evidence>
<evidence type="ECO:0000256" key="6">
    <source>
        <dbReference type="SAM" id="Phobius"/>
    </source>
</evidence>
<evidence type="ECO:0000256" key="1">
    <source>
        <dbReference type="ARBA" id="ARBA00004651"/>
    </source>
</evidence>
<dbReference type="InterPro" id="IPR001123">
    <property type="entry name" value="LeuE-type"/>
</dbReference>
<dbReference type="GO" id="GO:0005886">
    <property type="term" value="C:plasma membrane"/>
    <property type="evidence" value="ECO:0007669"/>
    <property type="project" value="UniProtKB-SubCell"/>
</dbReference>
<dbReference type="AlphaFoldDB" id="A0A1I7K141"/>
<dbReference type="STRING" id="1035707.SAMN05216552_101466"/>
<keyword evidence="3 6" id="KW-0812">Transmembrane</keyword>
<name>A0A1I7K141_9BURK</name>
<reference evidence="8" key="1">
    <citation type="submission" date="2016-10" db="EMBL/GenBank/DDBJ databases">
        <authorList>
            <person name="Varghese N."/>
            <person name="Submissions S."/>
        </authorList>
    </citation>
    <scope>NUCLEOTIDE SEQUENCE [LARGE SCALE GENOMIC DNA]</scope>
    <source>
        <strain evidence="8">CGMCC 1.11014</strain>
    </source>
</reference>
<feature type="transmembrane region" description="Helical" evidence="6">
    <location>
        <begin position="145"/>
        <end position="174"/>
    </location>
</feature>
<sequence length="204" mass="21950">MLNTPMDLLLPLAPLMTFAFVSSITPGPNNIMLASSGIWFGFRRSIPHMLGITIGFGVLLAICASGIGALVMAVPALQTALKTGGSAYLLYLAWQMRGMRFDREVEQAHKPMGFMAAAFFQFANPKAWIMAITGGAAFLPPYAPVSLAIGVYCLVFCAVNLPCISVWVGAGALLRRFLANPLWQKVFCGVMVVLTVYSALAVWL</sequence>
<dbReference type="RefSeq" id="WP_229490353.1">
    <property type="nucleotide sequence ID" value="NZ_FPBO01000014.1"/>
</dbReference>
<comment type="subcellular location">
    <subcellularLocation>
        <location evidence="1">Cell membrane</location>
        <topology evidence="1">Multi-pass membrane protein</topology>
    </subcellularLocation>
</comment>
<dbReference type="EMBL" id="FPBO01000014">
    <property type="protein sequence ID" value="SFU91186.1"/>
    <property type="molecule type" value="Genomic_DNA"/>
</dbReference>
<dbReference type="GO" id="GO:0015171">
    <property type="term" value="F:amino acid transmembrane transporter activity"/>
    <property type="evidence" value="ECO:0007669"/>
    <property type="project" value="TreeGrafter"/>
</dbReference>
<dbReference type="Pfam" id="PF01810">
    <property type="entry name" value="LysE"/>
    <property type="match status" value="1"/>
</dbReference>
<evidence type="ECO:0000256" key="2">
    <source>
        <dbReference type="ARBA" id="ARBA00022475"/>
    </source>
</evidence>
<dbReference type="PANTHER" id="PTHR30086:SF20">
    <property type="entry name" value="ARGININE EXPORTER PROTEIN ARGO-RELATED"/>
    <property type="match status" value="1"/>
</dbReference>
<feature type="transmembrane region" description="Helical" evidence="6">
    <location>
        <begin position="76"/>
        <end position="94"/>
    </location>
</feature>
<keyword evidence="4 6" id="KW-1133">Transmembrane helix</keyword>
<feature type="transmembrane region" description="Helical" evidence="6">
    <location>
        <begin position="12"/>
        <end position="42"/>
    </location>
</feature>
<proteinExistence type="predicted"/>
<organism evidence="7 8">
    <name type="scientific">Pseudoduganella namucuonensis</name>
    <dbReference type="NCBI Taxonomy" id="1035707"/>
    <lineage>
        <taxon>Bacteria</taxon>
        <taxon>Pseudomonadati</taxon>
        <taxon>Pseudomonadota</taxon>
        <taxon>Betaproteobacteria</taxon>
        <taxon>Burkholderiales</taxon>
        <taxon>Oxalobacteraceae</taxon>
        <taxon>Telluria group</taxon>
        <taxon>Pseudoduganella</taxon>
    </lineage>
</organism>
<feature type="transmembrane region" description="Helical" evidence="6">
    <location>
        <begin position="186"/>
        <end position="203"/>
    </location>
</feature>
<evidence type="ECO:0000256" key="3">
    <source>
        <dbReference type="ARBA" id="ARBA00022692"/>
    </source>
</evidence>
<evidence type="ECO:0000313" key="7">
    <source>
        <dbReference type="EMBL" id="SFU91186.1"/>
    </source>
</evidence>
<accession>A0A1I7K141</accession>
<feature type="transmembrane region" description="Helical" evidence="6">
    <location>
        <begin position="49"/>
        <end position="70"/>
    </location>
</feature>
<keyword evidence="8" id="KW-1185">Reference proteome</keyword>
<gene>
    <name evidence="7" type="ORF">SAMN05216552_101466</name>
</gene>
<feature type="transmembrane region" description="Helical" evidence="6">
    <location>
        <begin position="114"/>
        <end position="139"/>
    </location>
</feature>
<dbReference type="PANTHER" id="PTHR30086">
    <property type="entry name" value="ARGININE EXPORTER PROTEIN ARGO"/>
    <property type="match status" value="1"/>
</dbReference>
<keyword evidence="5 6" id="KW-0472">Membrane</keyword>
<dbReference type="Proteomes" id="UP000199391">
    <property type="component" value="Unassembled WGS sequence"/>
</dbReference>